<dbReference type="EMBL" id="QNRR01000006">
    <property type="protein sequence ID" value="RBP42596.1"/>
    <property type="molecule type" value="Genomic_DNA"/>
</dbReference>
<sequence length="870" mass="94772">MPNQSVRFTRVAAAAIATTLCLTTQSSLFSQTPAPAPAPAPAKKSDRTKNRGPEQVELKFKLPPPPVRTPEEALKTFKVEKGFKIQLVASEPMIETPVAMSWDHKGRLYVVEMRGYMNDVDGKGEDQKIGRIKRLEDVDGDGVMDRATIFVDNLLMPRGVMALGDGAIVAEPPTLKWYHDTNDDGVADKNEEIGGAYGSAGGQPEHMANSPTWCVDNWIWSAGYGTRYKYSKGQFISEPTRSGGQWGLTQDDWGRRYFNYNSDLLRTDLLPPAVYARNPNLADRTALNFRVMTDQKCWPSVPTPGVNRGYNTGQLTPDGKLATVTGTCGPCIYRGDLFGKAYDGNAFIPEPCGNLVKRLVLADKEGIVSAKNAYTGVEFLTSTDERFRPVNAYNGPDGALYVVDMYRGIVQHKYFLTHYLIANIKARNLEQPVNMGRIWRIVPEKAETKRTLIPDDTAGIVALLAHPNGHVRDTAQRVLVERGDAAVARDVEKIASTGPTPQVRVQALWTLEGLKALTPEFLTTMLKDAHPKVRATAVSMSNLAVMGELLKMTGDASAEVRVQLAIQLSALPGPDAQKAVLGLLKAGGSPLLVDAIASGVRGRELEYLEALLAEPVGEGEDKLVTSGLLQMLSACVMSERRDARVTKLLEVTGAQKADGPRQVAMLSGMAAIPLDKKAKPVPRKLLYLDAQPAALTSLKDKAKLGSVKKLLTTVDTSLAWPGKPGVPPPPVVTPLNAEQQARYEKGKMIYAGLCAACHQPTGLGLEGLAPPLVDSEWVTGPSDRPIRIILHGMSGPIQVSGRTWTLEMPPLPQFTDEDIASVLTYIRREWEHTAGPVSPNDVAKIRQQYPGRTKAWTAAEMNKKPDTKKK</sequence>
<dbReference type="InterPro" id="IPR011989">
    <property type="entry name" value="ARM-like"/>
</dbReference>
<dbReference type="Gene3D" id="1.25.10.10">
    <property type="entry name" value="Leucine-rich Repeat Variant"/>
    <property type="match status" value="1"/>
</dbReference>
<dbReference type="GO" id="GO:0009055">
    <property type="term" value="F:electron transfer activity"/>
    <property type="evidence" value="ECO:0007669"/>
    <property type="project" value="InterPro"/>
</dbReference>
<dbReference type="InterPro" id="IPR011041">
    <property type="entry name" value="Quinoprot_gluc/sorb_DH_b-prop"/>
</dbReference>
<dbReference type="InterPro" id="IPR036909">
    <property type="entry name" value="Cyt_c-like_dom_sf"/>
</dbReference>
<evidence type="ECO:0000256" key="2">
    <source>
        <dbReference type="ARBA" id="ARBA00022723"/>
    </source>
</evidence>
<dbReference type="AlphaFoldDB" id="A0A366HIK9"/>
<dbReference type="Gene3D" id="2.120.10.30">
    <property type="entry name" value="TolB, C-terminal domain"/>
    <property type="match status" value="1"/>
</dbReference>
<dbReference type="InterPro" id="IPR016024">
    <property type="entry name" value="ARM-type_fold"/>
</dbReference>
<proteinExistence type="predicted"/>
<dbReference type="Pfam" id="PF23500">
    <property type="entry name" value="DUF7133"/>
    <property type="match status" value="1"/>
</dbReference>
<dbReference type="InterPro" id="IPR011042">
    <property type="entry name" value="6-blade_b-propeller_TolB-like"/>
</dbReference>
<keyword evidence="1 4" id="KW-0349">Heme</keyword>
<evidence type="ECO:0000256" key="1">
    <source>
        <dbReference type="ARBA" id="ARBA00022617"/>
    </source>
</evidence>
<comment type="caution">
    <text evidence="7">The sequence shown here is derived from an EMBL/GenBank/DDBJ whole genome shotgun (WGS) entry which is preliminary data.</text>
</comment>
<evidence type="ECO:0000256" key="5">
    <source>
        <dbReference type="SAM" id="MobiDB-lite"/>
    </source>
</evidence>
<dbReference type="GO" id="GO:0046872">
    <property type="term" value="F:metal ion binding"/>
    <property type="evidence" value="ECO:0007669"/>
    <property type="project" value="UniProtKB-KW"/>
</dbReference>
<gene>
    <name evidence="7" type="ORF">DES53_106305</name>
</gene>
<dbReference type="SUPFAM" id="SSF50952">
    <property type="entry name" value="Soluble quinoprotein glucose dehydrogenase"/>
    <property type="match status" value="1"/>
</dbReference>
<keyword evidence="2 4" id="KW-0479">Metal-binding</keyword>
<dbReference type="InterPro" id="IPR009056">
    <property type="entry name" value="Cyt_c-like_dom"/>
</dbReference>
<dbReference type="InterPro" id="IPR055557">
    <property type="entry name" value="DUF7133"/>
</dbReference>
<dbReference type="SUPFAM" id="SSF48371">
    <property type="entry name" value="ARM repeat"/>
    <property type="match status" value="1"/>
</dbReference>
<accession>A0A366HIK9</accession>
<evidence type="ECO:0000313" key="8">
    <source>
        <dbReference type="Proteomes" id="UP000253426"/>
    </source>
</evidence>
<dbReference type="PANTHER" id="PTHR33546">
    <property type="entry name" value="LARGE, MULTIFUNCTIONAL SECRETED PROTEIN-RELATED"/>
    <property type="match status" value="1"/>
</dbReference>
<feature type="domain" description="Cytochrome c" evidence="6">
    <location>
        <begin position="741"/>
        <end position="830"/>
    </location>
</feature>
<feature type="region of interest" description="Disordered" evidence="5">
    <location>
        <begin position="29"/>
        <end position="69"/>
    </location>
</feature>
<dbReference type="PANTHER" id="PTHR33546:SF1">
    <property type="entry name" value="LARGE, MULTIFUNCTIONAL SECRETED PROTEIN"/>
    <property type="match status" value="1"/>
</dbReference>
<dbReference type="Proteomes" id="UP000253426">
    <property type="component" value="Unassembled WGS sequence"/>
</dbReference>
<dbReference type="PROSITE" id="PS51007">
    <property type="entry name" value="CYTC"/>
    <property type="match status" value="1"/>
</dbReference>
<keyword evidence="8" id="KW-1185">Reference proteome</keyword>
<name>A0A366HIK9_9BACT</name>
<evidence type="ECO:0000256" key="4">
    <source>
        <dbReference type="PROSITE-ProRule" id="PRU00433"/>
    </source>
</evidence>
<protein>
    <submittedName>
        <fullName evidence="7">Putative membrane-bound dehydrogenase-like protein</fullName>
    </submittedName>
</protein>
<keyword evidence="3 4" id="KW-0408">Iron</keyword>
<dbReference type="Gene3D" id="1.10.760.10">
    <property type="entry name" value="Cytochrome c-like domain"/>
    <property type="match status" value="1"/>
</dbReference>
<reference evidence="7 8" key="1">
    <citation type="submission" date="2018-06" db="EMBL/GenBank/DDBJ databases">
        <title>Genomic Encyclopedia of Type Strains, Phase IV (KMG-IV): sequencing the most valuable type-strain genomes for metagenomic binning, comparative biology and taxonomic classification.</title>
        <authorList>
            <person name="Goeker M."/>
        </authorList>
    </citation>
    <scope>NUCLEOTIDE SEQUENCE [LARGE SCALE GENOMIC DNA]</scope>
    <source>
        <strain evidence="7 8">DSM 25532</strain>
    </source>
</reference>
<dbReference type="SUPFAM" id="SSF46626">
    <property type="entry name" value="Cytochrome c"/>
    <property type="match status" value="1"/>
</dbReference>
<evidence type="ECO:0000259" key="6">
    <source>
        <dbReference type="PROSITE" id="PS51007"/>
    </source>
</evidence>
<organism evidence="7 8">
    <name type="scientific">Roseimicrobium gellanilyticum</name>
    <dbReference type="NCBI Taxonomy" id="748857"/>
    <lineage>
        <taxon>Bacteria</taxon>
        <taxon>Pseudomonadati</taxon>
        <taxon>Verrucomicrobiota</taxon>
        <taxon>Verrucomicrobiia</taxon>
        <taxon>Verrucomicrobiales</taxon>
        <taxon>Verrucomicrobiaceae</taxon>
        <taxon>Roseimicrobium</taxon>
    </lineage>
</organism>
<evidence type="ECO:0000313" key="7">
    <source>
        <dbReference type="EMBL" id="RBP42596.1"/>
    </source>
</evidence>
<feature type="compositionally biased region" description="Basic and acidic residues" evidence="5">
    <location>
        <begin position="43"/>
        <end position="60"/>
    </location>
</feature>
<dbReference type="Pfam" id="PF00034">
    <property type="entry name" value="Cytochrom_C"/>
    <property type="match status" value="1"/>
</dbReference>
<evidence type="ECO:0000256" key="3">
    <source>
        <dbReference type="ARBA" id="ARBA00023004"/>
    </source>
</evidence>
<dbReference type="RefSeq" id="WP_170157205.1">
    <property type="nucleotide sequence ID" value="NZ_QNRR01000006.1"/>
</dbReference>
<dbReference type="GO" id="GO:0020037">
    <property type="term" value="F:heme binding"/>
    <property type="evidence" value="ECO:0007669"/>
    <property type="project" value="InterPro"/>
</dbReference>